<comment type="caution">
    <text evidence="3">The sequence shown here is derived from an EMBL/GenBank/DDBJ whole genome shotgun (WGS) entry which is preliminary data.</text>
</comment>
<dbReference type="Proteomes" id="UP000321776">
    <property type="component" value="Unassembled WGS sequence"/>
</dbReference>
<keyword evidence="1" id="KW-0238">DNA-binding</keyword>
<reference evidence="3" key="2">
    <citation type="submission" date="2019-08" db="EMBL/GenBank/DDBJ databases">
        <authorList>
            <person name="Im W.-T."/>
        </authorList>
    </citation>
    <scope>NUCLEOTIDE SEQUENCE</scope>
    <source>
        <strain evidence="3">NF 2-5-3</strain>
    </source>
</reference>
<dbReference type="EMBL" id="JAZHGA010000007">
    <property type="protein sequence ID" value="MEM5340413.1"/>
    <property type="molecule type" value="Genomic_DNA"/>
</dbReference>
<dbReference type="InterPro" id="IPR036390">
    <property type="entry name" value="WH_DNA-bd_sf"/>
</dbReference>
<evidence type="ECO:0000313" key="3">
    <source>
        <dbReference type="EMBL" id="TXC79806.1"/>
    </source>
</evidence>
<dbReference type="SUPFAM" id="SSF46785">
    <property type="entry name" value="Winged helix' DNA-binding domain"/>
    <property type="match status" value="1"/>
</dbReference>
<accession>A0A5C6V5V1</accession>
<dbReference type="RefSeq" id="WP_147237413.1">
    <property type="nucleotide sequence ID" value="NZ_JAZHFZ010000006.1"/>
</dbReference>
<evidence type="ECO:0000313" key="5">
    <source>
        <dbReference type="Proteomes" id="UP001481677"/>
    </source>
</evidence>
<gene>
    <name evidence="3" type="ORF">FRZ40_36375</name>
    <name evidence="2" type="ORF">V4C56_12340</name>
</gene>
<dbReference type="Proteomes" id="UP001481677">
    <property type="component" value="Unassembled WGS sequence"/>
</dbReference>
<organism evidence="3 4">
    <name type="scientific">Paraburkholderia azotifigens</name>
    <dbReference type="NCBI Taxonomy" id="2057004"/>
    <lineage>
        <taxon>Bacteria</taxon>
        <taxon>Pseudomonadati</taxon>
        <taxon>Pseudomonadota</taxon>
        <taxon>Betaproteobacteria</taxon>
        <taxon>Burkholderiales</taxon>
        <taxon>Burkholderiaceae</taxon>
        <taxon>Paraburkholderia</taxon>
    </lineage>
</organism>
<dbReference type="Pfam" id="PF02082">
    <property type="entry name" value="Rrf2"/>
    <property type="match status" value="1"/>
</dbReference>
<evidence type="ECO:0000313" key="2">
    <source>
        <dbReference type="EMBL" id="MEM5340413.1"/>
    </source>
</evidence>
<dbReference type="PROSITE" id="PS51197">
    <property type="entry name" value="HTH_RRF2_2"/>
    <property type="match status" value="1"/>
</dbReference>
<evidence type="ECO:0000313" key="4">
    <source>
        <dbReference type="Proteomes" id="UP000321776"/>
    </source>
</evidence>
<evidence type="ECO:0000256" key="1">
    <source>
        <dbReference type="ARBA" id="ARBA00023125"/>
    </source>
</evidence>
<dbReference type="InterPro" id="IPR036388">
    <property type="entry name" value="WH-like_DNA-bd_sf"/>
</dbReference>
<dbReference type="PANTHER" id="PTHR33221">
    <property type="entry name" value="WINGED HELIX-TURN-HELIX TRANSCRIPTIONAL REGULATOR, RRF2 FAMILY"/>
    <property type="match status" value="1"/>
</dbReference>
<dbReference type="GO" id="GO:0003677">
    <property type="term" value="F:DNA binding"/>
    <property type="evidence" value="ECO:0007669"/>
    <property type="project" value="UniProtKB-KW"/>
</dbReference>
<dbReference type="GO" id="GO:0003700">
    <property type="term" value="F:DNA-binding transcription factor activity"/>
    <property type="evidence" value="ECO:0007669"/>
    <property type="project" value="TreeGrafter"/>
</dbReference>
<proteinExistence type="predicted"/>
<dbReference type="NCBIfam" id="TIGR00738">
    <property type="entry name" value="rrf2_super"/>
    <property type="match status" value="1"/>
</dbReference>
<sequence>MHLTVYTDYTLRVMMYLALKYPDGGVATIDEIAGAYGISRNHLTKIIHELSRAGFIETTRGRAGGASLRRAPEQISVGEIVRVAEKDFSVVRCHDMTVAHDCAIYPACNLRRRLYRAVDAFLHELDTMTLREAIAAPTVAVTVLGIAQRRELVSDAVSVSRPRGGTNRRAGARQ</sequence>
<protein>
    <submittedName>
        <fullName evidence="3">Rrf2 family transcriptional regulator</fullName>
    </submittedName>
</protein>
<dbReference type="Gene3D" id="1.10.10.10">
    <property type="entry name" value="Winged helix-like DNA-binding domain superfamily/Winged helix DNA-binding domain"/>
    <property type="match status" value="1"/>
</dbReference>
<dbReference type="AlphaFoldDB" id="A0A5C6V5V1"/>
<keyword evidence="5" id="KW-1185">Reference proteome</keyword>
<dbReference type="GO" id="GO:0005829">
    <property type="term" value="C:cytosol"/>
    <property type="evidence" value="ECO:0007669"/>
    <property type="project" value="TreeGrafter"/>
</dbReference>
<reference evidence="2 5" key="3">
    <citation type="submission" date="2024-01" db="EMBL/GenBank/DDBJ databases">
        <title>The diversity of rhizobia nodulating Mimosa spp. in eleven states of Brazil covering several biomes is determined by host plant, location, and edaphic factors.</title>
        <authorList>
            <person name="Rouws L."/>
            <person name="Barauna A."/>
            <person name="Beukes C."/>
            <person name="De Faria S.M."/>
            <person name="Gross E."/>
            <person name="Dos Reis Junior F.B."/>
            <person name="Simon M."/>
            <person name="Maluk M."/>
            <person name="Odee D.W."/>
            <person name="Kenicer G."/>
            <person name="Young J.P.W."/>
            <person name="Reis V.M."/>
            <person name="Zilli J."/>
            <person name="James E.K."/>
        </authorList>
    </citation>
    <scope>NUCLEOTIDE SEQUENCE [LARGE SCALE GENOMIC DNA]</scope>
    <source>
        <strain evidence="2 5">JPY530</strain>
    </source>
</reference>
<reference evidence="3 4" key="1">
    <citation type="journal article" date="2018" name="Int. J. Syst. Evol. Microbiol.">
        <title>Paraburkholderia azotifigens sp. nov., a nitrogen-fixing bacterium isolated from paddy soil.</title>
        <authorList>
            <person name="Choi G.M."/>
            <person name="Im W.T."/>
        </authorList>
    </citation>
    <scope>NUCLEOTIDE SEQUENCE [LARGE SCALE GENOMIC DNA]</scope>
    <source>
        <strain evidence="3 4">NF 2-5-3</strain>
    </source>
</reference>
<name>A0A5C6V5V1_9BURK</name>
<dbReference type="EMBL" id="VOQS01000005">
    <property type="protein sequence ID" value="TXC79806.1"/>
    <property type="molecule type" value="Genomic_DNA"/>
</dbReference>
<dbReference type="InterPro" id="IPR000944">
    <property type="entry name" value="Tscrpt_reg_Rrf2"/>
</dbReference>
<dbReference type="PANTHER" id="PTHR33221:SF4">
    <property type="entry name" value="HTH-TYPE TRANSCRIPTIONAL REPRESSOR NSRR"/>
    <property type="match status" value="1"/>
</dbReference>